<comment type="caution">
    <text evidence="1">The sequence shown here is derived from an EMBL/GenBank/DDBJ whole genome shotgun (WGS) entry which is preliminary data.</text>
</comment>
<sequence length="81" mass="9192">MRETDMPAMSQIFASVQALPNLFAARGVFDLTTFKHKDVFDFSEVEEMSKQAHTFFKNPKFRPSEGNRLVGFAPDAPFYGV</sequence>
<dbReference type="AlphaFoldDB" id="A0AAN7ZNW4"/>
<dbReference type="EMBL" id="JAVRQU010000007">
    <property type="protein sequence ID" value="KAK5701009.1"/>
    <property type="molecule type" value="Genomic_DNA"/>
</dbReference>
<proteinExistence type="predicted"/>
<reference evidence="1" key="1">
    <citation type="submission" date="2023-08" db="EMBL/GenBank/DDBJ databases">
        <title>Black Yeasts Isolated from many extreme environments.</title>
        <authorList>
            <person name="Coleine C."/>
            <person name="Stajich J.E."/>
            <person name="Selbmann L."/>
        </authorList>
    </citation>
    <scope>NUCLEOTIDE SEQUENCE</scope>
    <source>
        <strain evidence="1">CCFEE 5810</strain>
    </source>
</reference>
<evidence type="ECO:0000313" key="1">
    <source>
        <dbReference type="EMBL" id="KAK5701009.1"/>
    </source>
</evidence>
<evidence type="ECO:0000313" key="2">
    <source>
        <dbReference type="Proteomes" id="UP001310594"/>
    </source>
</evidence>
<name>A0AAN7ZNW4_9PEZI</name>
<organism evidence="1 2">
    <name type="scientific">Elasticomyces elasticus</name>
    <dbReference type="NCBI Taxonomy" id="574655"/>
    <lineage>
        <taxon>Eukaryota</taxon>
        <taxon>Fungi</taxon>
        <taxon>Dikarya</taxon>
        <taxon>Ascomycota</taxon>
        <taxon>Pezizomycotina</taxon>
        <taxon>Dothideomycetes</taxon>
        <taxon>Dothideomycetidae</taxon>
        <taxon>Mycosphaerellales</taxon>
        <taxon>Teratosphaeriaceae</taxon>
        <taxon>Elasticomyces</taxon>
    </lineage>
</organism>
<gene>
    <name evidence="1" type="ORF">LTR97_005528</name>
</gene>
<accession>A0AAN7ZNW4</accession>
<dbReference type="Proteomes" id="UP001310594">
    <property type="component" value="Unassembled WGS sequence"/>
</dbReference>
<protein>
    <submittedName>
        <fullName evidence="1">Uncharacterized protein</fullName>
    </submittedName>
</protein>